<dbReference type="InterPro" id="IPR043428">
    <property type="entry name" value="LivM-like"/>
</dbReference>
<gene>
    <name evidence="7" type="ORF">JJ685_03815</name>
</gene>
<evidence type="ECO:0000256" key="6">
    <source>
        <dbReference type="SAM" id="Phobius"/>
    </source>
</evidence>
<feature type="transmembrane region" description="Helical" evidence="6">
    <location>
        <begin position="166"/>
        <end position="185"/>
    </location>
</feature>
<protein>
    <submittedName>
        <fullName evidence="7">Branched-chain amino acid ABC transporter permease</fullName>
    </submittedName>
</protein>
<dbReference type="GO" id="GO:0015658">
    <property type="term" value="F:branched-chain amino acid transmembrane transporter activity"/>
    <property type="evidence" value="ECO:0007669"/>
    <property type="project" value="InterPro"/>
</dbReference>
<reference evidence="7 8" key="1">
    <citation type="journal article" date="2017" name="Int. J. Syst. Evol. Microbiol.">
        <title>Ramlibacter monticola sp. nov., isolated from forest soil.</title>
        <authorList>
            <person name="Chaudhary D.K."/>
            <person name="Kim J."/>
        </authorList>
    </citation>
    <scope>NUCLEOTIDE SEQUENCE [LARGE SCALE GENOMIC DNA]</scope>
    <source>
        <strain evidence="7 8">KACC 19175</strain>
    </source>
</reference>
<keyword evidence="8" id="KW-1185">Reference proteome</keyword>
<dbReference type="AlphaFoldDB" id="A0A937CSA7"/>
<dbReference type="PANTHER" id="PTHR30482:SF17">
    <property type="entry name" value="ABC TRANSPORTER ATP-BINDING PROTEIN"/>
    <property type="match status" value="1"/>
</dbReference>
<organism evidence="7 8">
    <name type="scientific">Ramlibacter monticola</name>
    <dbReference type="NCBI Taxonomy" id="1926872"/>
    <lineage>
        <taxon>Bacteria</taxon>
        <taxon>Pseudomonadati</taxon>
        <taxon>Pseudomonadota</taxon>
        <taxon>Betaproteobacteria</taxon>
        <taxon>Burkholderiales</taxon>
        <taxon>Comamonadaceae</taxon>
        <taxon>Ramlibacter</taxon>
    </lineage>
</organism>
<feature type="transmembrane region" description="Helical" evidence="6">
    <location>
        <begin position="252"/>
        <end position="276"/>
    </location>
</feature>
<keyword evidence="2" id="KW-1003">Cell membrane</keyword>
<dbReference type="CDD" id="cd06581">
    <property type="entry name" value="TM_PBP1_LivM_like"/>
    <property type="match status" value="1"/>
</dbReference>
<evidence type="ECO:0000313" key="8">
    <source>
        <dbReference type="Proteomes" id="UP000599109"/>
    </source>
</evidence>
<keyword evidence="4 6" id="KW-1133">Transmembrane helix</keyword>
<evidence type="ECO:0000313" key="7">
    <source>
        <dbReference type="EMBL" id="MBL0390258.1"/>
    </source>
</evidence>
<name>A0A937CSA7_9BURK</name>
<evidence type="ECO:0000256" key="2">
    <source>
        <dbReference type="ARBA" id="ARBA00022475"/>
    </source>
</evidence>
<accession>A0A937CSA7</accession>
<feature type="transmembrane region" description="Helical" evidence="6">
    <location>
        <begin position="89"/>
        <end position="110"/>
    </location>
</feature>
<evidence type="ECO:0000256" key="4">
    <source>
        <dbReference type="ARBA" id="ARBA00022989"/>
    </source>
</evidence>
<evidence type="ECO:0000256" key="3">
    <source>
        <dbReference type="ARBA" id="ARBA00022692"/>
    </source>
</evidence>
<comment type="caution">
    <text evidence="7">The sequence shown here is derived from an EMBL/GenBank/DDBJ whole genome shotgun (WGS) entry which is preliminary data.</text>
</comment>
<dbReference type="EMBL" id="JAEQNE010000001">
    <property type="protein sequence ID" value="MBL0390258.1"/>
    <property type="molecule type" value="Genomic_DNA"/>
</dbReference>
<evidence type="ECO:0000256" key="5">
    <source>
        <dbReference type="ARBA" id="ARBA00023136"/>
    </source>
</evidence>
<comment type="subcellular location">
    <subcellularLocation>
        <location evidence="1">Cell membrane</location>
        <topology evidence="1">Multi-pass membrane protein</topology>
    </subcellularLocation>
</comment>
<dbReference type="GO" id="GO:0005886">
    <property type="term" value="C:plasma membrane"/>
    <property type="evidence" value="ECO:0007669"/>
    <property type="project" value="UniProtKB-SubCell"/>
</dbReference>
<dbReference type="Pfam" id="PF02653">
    <property type="entry name" value="BPD_transp_2"/>
    <property type="match status" value="1"/>
</dbReference>
<evidence type="ECO:0000256" key="1">
    <source>
        <dbReference type="ARBA" id="ARBA00004651"/>
    </source>
</evidence>
<dbReference type="InterPro" id="IPR001851">
    <property type="entry name" value="ABC_transp_permease"/>
</dbReference>
<proteinExistence type="predicted"/>
<dbReference type="PANTHER" id="PTHR30482">
    <property type="entry name" value="HIGH-AFFINITY BRANCHED-CHAIN AMINO ACID TRANSPORT SYSTEM PERMEASE"/>
    <property type="match status" value="1"/>
</dbReference>
<feature type="transmembrane region" description="Helical" evidence="6">
    <location>
        <begin position="206"/>
        <end position="232"/>
    </location>
</feature>
<feature type="transmembrane region" description="Helical" evidence="6">
    <location>
        <begin position="288"/>
        <end position="305"/>
    </location>
</feature>
<keyword evidence="3 6" id="KW-0812">Transmembrane</keyword>
<keyword evidence="5 6" id="KW-0472">Membrane</keyword>
<dbReference type="RefSeq" id="WP_201672840.1">
    <property type="nucleotide sequence ID" value="NZ_JAEQNE010000001.1"/>
</dbReference>
<feature type="transmembrane region" description="Helical" evidence="6">
    <location>
        <begin position="54"/>
        <end position="77"/>
    </location>
</feature>
<dbReference type="Proteomes" id="UP000599109">
    <property type="component" value="Unassembled WGS sequence"/>
</dbReference>
<sequence length="338" mass="36246">MKAQQDLQRASRMKPWEPVLWLLAFAAPLLFPTHALIVNEIAILGLFAVSLDLVLGYGGIVSLGHAAFFGLGAYVSALFCKHVHPDPHLALLVSMAAAALLGLAASFTILRGTDLTRLMVTLGVALILLELANKLDWLTGGTDGIQGLVFSPVLGRFEFDLAGRTAAYYSLSVLLLLFLVARRIVHSPFGATLKAIRDNRLRAMAIGVPVHARLVAVYTIAAAMAGAAGGLFTQTSGFASLDVFEFHRSADTLLMLVIGGVGWLYGGLAGAVVFKLMQDWISGITQQYWGFWLGLFLVVLVLVGRDRLLKPWTWWRKASAARPPVGAGPLLQDGGGSE</sequence>